<dbReference type="RefSeq" id="WP_150438574.1">
    <property type="nucleotide sequence ID" value="NZ_VYKL01000009.1"/>
</dbReference>
<protein>
    <submittedName>
        <fullName evidence="2">Permease</fullName>
    </submittedName>
</protein>
<dbReference type="OrthoDB" id="327431at2"/>
<gene>
    <name evidence="2" type="ORF">F4V44_03330</name>
</gene>
<evidence type="ECO:0000313" key="3">
    <source>
        <dbReference type="Proteomes" id="UP000326671"/>
    </source>
</evidence>
<keyword evidence="3" id="KW-1185">Reference proteome</keyword>
<evidence type="ECO:0000256" key="1">
    <source>
        <dbReference type="SAM" id="Phobius"/>
    </source>
</evidence>
<feature type="transmembrane region" description="Helical" evidence="1">
    <location>
        <begin position="127"/>
        <end position="152"/>
    </location>
</feature>
<name>A0A5J5I4N5_9BACI</name>
<comment type="caution">
    <text evidence="2">The sequence shown here is derived from an EMBL/GenBank/DDBJ whole genome shotgun (WGS) entry which is preliminary data.</text>
</comment>
<dbReference type="AlphaFoldDB" id="A0A5J5I4N5"/>
<evidence type="ECO:0000313" key="2">
    <source>
        <dbReference type="EMBL" id="KAA9029109.1"/>
    </source>
</evidence>
<reference evidence="2 3" key="1">
    <citation type="submission" date="2019-09" db="EMBL/GenBank/DDBJ databases">
        <title>Whole genome sequences of isolates from the Mars Exploration Rovers.</title>
        <authorList>
            <person name="Seuylemezian A."/>
            <person name="Vaishampayan P."/>
        </authorList>
    </citation>
    <scope>NUCLEOTIDE SEQUENCE [LARGE SCALE GENOMIC DNA]</scope>
    <source>
        <strain evidence="2 3">MER_TA_151</strain>
    </source>
</reference>
<keyword evidence="1" id="KW-0472">Membrane</keyword>
<dbReference type="Proteomes" id="UP000326671">
    <property type="component" value="Unassembled WGS sequence"/>
</dbReference>
<sequence length="192" mass="20739">MFSGHFGVAAIVKSKTPELPLWSLLVSTQLLDIVFIPFNLAGMESMEPIGEGGYANMMIYAFYSHSLLGAMFFSILAGLLAGGFWGRKSGVIIGSVAFSHWILDLIVHRPDLPIFPGNAGDLPLLGFGLWNSISGSILVEFLLISAGSYFYFKHVLQSLGPQRKGKAIAAGCIMTAFLFLSLFIDASSLLNK</sequence>
<feature type="transmembrane region" description="Helical" evidence="1">
    <location>
        <begin position="21"/>
        <end position="40"/>
    </location>
</feature>
<keyword evidence="1" id="KW-0812">Transmembrane</keyword>
<organism evidence="2 3">
    <name type="scientific">Niallia endozanthoxylica</name>
    <dbReference type="NCBI Taxonomy" id="2036016"/>
    <lineage>
        <taxon>Bacteria</taxon>
        <taxon>Bacillati</taxon>
        <taxon>Bacillota</taxon>
        <taxon>Bacilli</taxon>
        <taxon>Bacillales</taxon>
        <taxon>Bacillaceae</taxon>
        <taxon>Niallia</taxon>
    </lineage>
</organism>
<feature type="transmembrane region" description="Helical" evidence="1">
    <location>
        <begin position="164"/>
        <end position="184"/>
    </location>
</feature>
<keyword evidence="1" id="KW-1133">Transmembrane helix</keyword>
<feature type="transmembrane region" description="Helical" evidence="1">
    <location>
        <begin position="60"/>
        <end position="82"/>
    </location>
</feature>
<proteinExistence type="predicted"/>
<accession>A0A5J5I4N5</accession>
<dbReference type="EMBL" id="VYKL01000009">
    <property type="protein sequence ID" value="KAA9029109.1"/>
    <property type="molecule type" value="Genomic_DNA"/>
</dbReference>